<gene>
    <name evidence="1" type="ORF">RPERSI_LOCUS13771</name>
</gene>
<dbReference type="Proteomes" id="UP000789920">
    <property type="component" value="Unassembled WGS sequence"/>
</dbReference>
<comment type="caution">
    <text evidence="1">The sequence shown here is derived from an EMBL/GenBank/DDBJ whole genome shotgun (WGS) entry which is preliminary data.</text>
</comment>
<reference evidence="1" key="1">
    <citation type="submission" date="2021-06" db="EMBL/GenBank/DDBJ databases">
        <authorList>
            <person name="Kallberg Y."/>
            <person name="Tangrot J."/>
            <person name="Rosling A."/>
        </authorList>
    </citation>
    <scope>NUCLEOTIDE SEQUENCE</scope>
    <source>
        <strain evidence="1">MA461A</strain>
    </source>
</reference>
<sequence length="213" mass="25149">MSDTQKPQKPIQFTESELDDLVEKKGYEIANEIEDETLDKLNEEINIIDELESVYKTKLFLLKDLEKQIKLRFPNKYEAFVKNMTGIKTGSSFQHRKIYDKLNEPNTKNAFTQEEIEKFLDMKNYEVATEIEKKAYEKAISDKTSRKIFLNKYLKLCNRYDQKLKNTEKRLPNSRNHPYWSEVKDIKDNIAGAKTAYSFTPKNIQKALDELDN</sequence>
<name>A0ACA9QDD6_9GLOM</name>
<evidence type="ECO:0000313" key="2">
    <source>
        <dbReference type="Proteomes" id="UP000789920"/>
    </source>
</evidence>
<protein>
    <submittedName>
        <fullName evidence="1">10109_t:CDS:1</fullName>
    </submittedName>
</protein>
<evidence type="ECO:0000313" key="1">
    <source>
        <dbReference type="EMBL" id="CAG8746997.1"/>
    </source>
</evidence>
<accession>A0ACA9QDD6</accession>
<keyword evidence="2" id="KW-1185">Reference proteome</keyword>
<organism evidence="1 2">
    <name type="scientific">Racocetra persica</name>
    <dbReference type="NCBI Taxonomy" id="160502"/>
    <lineage>
        <taxon>Eukaryota</taxon>
        <taxon>Fungi</taxon>
        <taxon>Fungi incertae sedis</taxon>
        <taxon>Mucoromycota</taxon>
        <taxon>Glomeromycotina</taxon>
        <taxon>Glomeromycetes</taxon>
        <taxon>Diversisporales</taxon>
        <taxon>Gigasporaceae</taxon>
        <taxon>Racocetra</taxon>
    </lineage>
</organism>
<dbReference type="EMBL" id="CAJVQC010030914">
    <property type="protein sequence ID" value="CAG8746997.1"/>
    <property type="molecule type" value="Genomic_DNA"/>
</dbReference>
<proteinExistence type="predicted"/>